<evidence type="ECO:0000256" key="19">
    <source>
        <dbReference type="PIRSR" id="PIRSR016308-3"/>
    </source>
</evidence>
<evidence type="ECO:0000256" key="5">
    <source>
        <dbReference type="ARBA" id="ARBA00022499"/>
    </source>
</evidence>
<name>A0A7L4EK72_HIRRU</name>
<dbReference type="Pfam" id="PF00443">
    <property type="entry name" value="UCH"/>
    <property type="match status" value="1"/>
</dbReference>
<dbReference type="GO" id="GO:0004843">
    <property type="term" value="F:cysteine-type deubiquitinase activity"/>
    <property type="evidence" value="ECO:0007669"/>
    <property type="project" value="UniProtKB-UniRule"/>
</dbReference>
<dbReference type="FunFam" id="3.30.40.10:FF:000770">
    <property type="entry name" value="Ubiquitin carboxyl-terminal hydrolase"/>
    <property type="match status" value="1"/>
</dbReference>
<keyword evidence="5" id="KW-1017">Isopeptide bond</keyword>
<keyword evidence="12 21" id="KW-0378">Hydrolase</keyword>
<dbReference type="InterPro" id="IPR018200">
    <property type="entry name" value="USP_CS"/>
</dbReference>
<evidence type="ECO:0000256" key="7">
    <source>
        <dbReference type="ARBA" id="ARBA00022670"/>
    </source>
</evidence>
<dbReference type="InterPro" id="IPR050185">
    <property type="entry name" value="Ub_carboxyl-term_hydrolase"/>
</dbReference>
<dbReference type="FunFam" id="3.30.40.10:FF:000026">
    <property type="entry name" value="Ubiquitin carboxyl-terminal hydrolase"/>
    <property type="match status" value="1"/>
</dbReference>
<comment type="similarity">
    <text evidence="3 21">Belongs to the peptidase C19 family.</text>
</comment>
<keyword evidence="7 21" id="KW-0645">Protease</keyword>
<feature type="domain" description="UBA" evidence="22">
    <location>
        <begin position="715"/>
        <end position="755"/>
    </location>
</feature>
<feature type="binding site" evidence="19">
    <location>
        <position position="196"/>
    </location>
    <ligand>
        <name>Zn(2+)</name>
        <dbReference type="ChEBI" id="CHEBI:29105"/>
    </ligand>
</feature>
<dbReference type="FunFam" id="3.90.70.10:FF:000063">
    <property type="entry name" value="Ubiquitin carboxyl-terminal hydrolase"/>
    <property type="match status" value="1"/>
</dbReference>
<dbReference type="FunFam" id="1.10.8.10:FF:000047">
    <property type="entry name" value="Ubiquitin carboxyl-terminal hydrolase"/>
    <property type="match status" value="1"/>
</dbReference>
<evidence type="ECO:0000256" key="11">
    <source>
        <dbReference type="ARBA" id="ARBA00022786"/>
    </source>
</evidence>
<keyword evidence="4" id="KW-0963">Cytoplasm</keyword>
<dbReference type="PROSITE" id="PS00972">
    <property type="entry name" value="USP_1"/>
    <property type="match status" value="1"/>
</dbReference>
<dbReference type="Pfam" id="PF02148">
    <property type="entry name" value="zf-UBP"/>
    <property type="match status" value="1"/>
</dbReference>
<dbReference type="InterPro" id="IPR001394">
    <property type="entry name" value="Peptidase_C19_UCH"/>
</dbReference>
<feature type="non-terminal residue" evidence="25">
    <location>
        <position position="854"/>
    </location>
</feature>
<evidence type="ECO:0000256" key="1">
    <source>
        <dbReference type="ARBA" id="ARBA00000707"/>
    </source>
</evidence>
<dbReference type="CDD" id="cd14386">
    <property type="entry name" value="UBA2_UBP5"/>
    <property type="match status" value="1"/>
</dbReference>
<dbReference type="Pfam" id="PF17807">
    <property type="entry name" value="zf-UBP_var"/>
    <property type="match status" value="1"/>
</dbReference>
<evidence type="ECO:0000256" key="18">
    <source>
        <dbReference type="PIRSR" id="PIRSR016308-1"/>
    </source>
</evidence>
<keyword evidence="6" id="KW-0597">Phosphoprotein</keyword>
<feature type="binding site" evidence="19">
    <location>
        <position position="199"/>
    </location>
    <ligand>
        <name>Zn(2+)</name>
        <dbReference type="ChEBI" id="CHEBI:29105"/>
    </ligand>
</feature>
<feature type="binding site" evidence="19">
    <location>
        <position position="216"/>
    </location>
    <ligand>
        <name>Zn(2+)</name>
        <dbReference type="ChEBI" id="CHEBI:29105"/>
    </ligand>
</feature>
<comment type="caution">
    <text evidence="25">The sequence shown here is derived from an EMBL/GenBank/DDBJ whole genome shotgun (WGS) entry which is preliminary data.</text>
</comment>
<feature type="non-terminal residue" evidence="25">
    <location>
        <position position="1"/>
    </location>
</feature>
<gene>
    <name evidence="25" type="primary">Usp13</name>
    <name evidence="25" type="ORF">HIRRUS_R10848</name>
</gene>
<keyword evidence="11 21" id="KW-0833">Ubl conjugation pathway</keyword>
<dbReference type="EC" id="3.4.19.12" evidence="21"/>
<evidence type="ECO:0000256" key="15">
    <source>
        <dbReference type="ARBA" id="ARBA00022843"/>
    </source>
</evidence>
<feature type="active site" description="Proton acceptor" evidence="18">
    <location>
        <position position="814"/>
    </location>
</feature>
<evidence type="ECO:0000256" key="9">
    <source>
        <dbReference type="ARBA" id="ARBA00022737"/>
    </source>
</evidence>
<keyword evidence="16" id="KW-0072">Autophagy</keyword>
<comment type="subunit">
    <text evidence="17">Interacts with UFD1. Interacts (via UBA domains) with SIAH2 (when ubiquitinated). Interacts with BAG6; the interaction is direct and may mediate UBL4A deubiquitination. Interacts (via UBA 2 domain) with AMFR; the interaction is direct. Interacts with UBL4A; may be indirect via BAG6. Interacts with NEDD4.</text>
</comment>
<proteinExistence type="inferred from homology"/>
<dbReference type="SUPFAM" id="SSF54001">
    <property type="entry name" value="Cysteine proteinases"/>
    <property type="match status" value="1"/>
</dbReference>
<dbReference type="Gene3D" id="1.10.8.10">
    <property type="entry name" value="DNA helicase RuvA subunit, C-terminal domain"/>
    <property type="match status" value="2"/>
</dbReference>
<keyword evidence="8 19" id="KW-0479">Metal-binding</keyword>
<dbReference type="InterPro" id="IPR015940">
    <property type="entry name" value="UBA"/>
</dbReference>
<keyword evidence="13 21" id="KW-0788">Thiol protease</keyword>
<keyword evidence="9" id="KW-0677">Repeat</keyword>
<dbReference type="SUPFAM" id="SSF46934">
    <property type="entry name" value="UBA-like"/>
    <property type="match status" value="1"/>
</dbReference>
<dbReference type="EMBL" id="VZZX01007099">
    <property type="protein sequence ID" value="NXW74949.1"/>
    <property type="molecule type" value="Genomic_DNA"/>
</dbReference>
<evidence type="ECO:0000256" key="20">
    <source>
        <dbReference type="PROSITE-ProRule" id="PRU00502"/>
    </source>
</evidence>
<dbReference type="GO" id="GO:0005737">
    <property type="term" value="C:cytoplasm"/>
    <property type="evidence" value="ECO:0007669"/>
    <property type="project" value="UniProtKB-SubCell"/>
</dbReference>
<evidence type="ECO:0000256" key="17">
    <source>
        <dbReference type="ARBA" id="ARBA00064879"/>
    </source>
</evidence>
<evidence type="ECO:0000256" key="21">
    <source>
        <dbReference type="RuleBase" id="RU366025"/>
    </source>
</evidence>
<evidence type="ECO:0000256" key="6">
    <source>
        <dbReference type="ARBA" id="ARBA00022553"/>
    </source>
</evidence>
<dbReference type="PROSITE" id="PS50235">
    <property type="entry name" value="USP_3"/>
    <property type="match status" value="1"/>
</dbReference>
<dbReference type="Proteomes" id="UP000585317">
    <property type="component" value="Unassembled WGS sequence"/>
</dbReference>
<dbReference type="PROSITE" id="PS00973">
    <property type="entry name" value="USP_2"/>
    <property type="match status" value="1"/>
</dbReference>
<evidence type="ECO:0000256" key="10">
    <source>
        <dbReference type="ARBA" id="ARBA00022771"/>
    </source>
</evidence>
<dbReference type="InterPro" id="IPR013083">
    <property type="entry name" value="Znf_RING/FYVE/PHD"/>
</dbReference>
<dbReference type="GO" id="GO:0006914">
    <property type="term" value="P:autophagy"/>
    <property type="evidence" value="ECO:0007669"/>
    <property type="project" value="UniProtKB-KW"/>
</dbReference>
<comment type="subcellular location">
    <subcellularLocation>
        <location evidence="2">Cytoplasm</location>
    </subcellularLocation>
</comment>
<dbReference type="Pfam" id="PF00627">
    <property type="entry name" value="UBA"/>
    <property type="match status" value="2"/>
</dbReference>
<dbReference type="AlphaFoldDB" id="A0A7L4EK72"/>
<evidence type="ECO:0000256" key="14">
    <source>
        <dbReference type="ARBA" id="ARBA00022833"/>
    </source>
</evidence>
<feature type="domain" description="USP" evidence="23">
    <location>
        <begin position="321"/>
        <end position="852"/>
    </location>
</feature>
<dbReference type="PANTHER" id="PTHR21646">
    <property type="entry name" value="UBIQUITIN CARBOXYL-TERMINAL HYDROLASE"/>
    <property type="match status" value="1"/>
</dbReference>
<keyword evidence="15" id="KW-0832">Ubl conjugation</keyword>
<evidence type="ECO:0000313" key="26">
    <source>
        <dbReference type="Proteomes" id="UP000585317"/>
    </source>
</evidence>
<dbReference type="InterPro" id="IPR041432">
    <property type="entry name" value="UBP13_Znf-UBP_var"/>
</dbReference>
<evidence type="ECO:0000256" key="16">
    <source>
        <dbReference type="ARBA" id="ARBA00023006"/>
    </source>
</evidence>
<dbReference type="InterPro" id="IPR009060">
    <property type="entry name" value="UBA-like_sf"/>
</dbReference>
<evidence type="ECO:0000256" key="2">
    <source>
        <dbReference type="ARBA" id="ARBA00004496"/>
    </source>
</evidence>
<accession>A0A7L4EK72</accession>
<dbReference type="Gene3D" id="3.30.40.10">
    <property type="entry name" value="Zinc/RING finger domain, C3HC4 (zinc finger)"/>
    <property type="match status" value="2"/>
</dbReference>
<dbReference type="Gene3D" id="3.90.70.10">
    <property type="entry name" value="Cysteine proteinases"/>
    <property type="match status" value="2"/>
</dbReference>
<evidence type="ECO:0000259" key="22">
    <source>
        <dbReference type="PROSITE" id="PS50030"/>
    </source>
</evidence>
<evidence type="ECO:0000256" key="8">
    <source>
        <dbReference type="ARBA" id="ARBA00022723"/>
    </source>
</evidence>
<dbReference type="SUPFAM" id="SSF57850">
    <property type="entry name" value="RING/U-box"/>
    <property type="match status" value="1"/>
</dbReference>
<evidence type="ECO:0000256" key="13">
    <source>
        <dbReference type="ARBA" id="ARBA00022807"/>
    </source>
</evidence>
<dbReference type="InterPro" id="IPR001607">
    <property type="entry name" value="Znf_UBP"/>
</dbReference>
<comment type="catalytic activity">
    <reaction evidence="1 21">
        <text>Thiol-dependent hydrolysis of ester, thioester, amide, peptide and isopeptide bonds formed by the C-terminal Gly of ubiquitin (a 76-residue protein attached to proteins as an intracellular targeting signal).</text>
        <dbReference type="EC" id="3.4.19.12"/>
    </reaction>
</comment>
<dbReference type="InterPro" id="IPR038765">
    <property type="entry name" value="Papain-like_cys_pep_sf"/>
</dbReference>
<evidence type="ECO:0000313" key="25">
    <source>
        <dbReference type="EMBL" id="NXW74949.1"/>
    </source>
</evidence>
<feature type="binding site" evidence="19">
    <location>
        <position position="229"/>
    </location>
    <ligand>
        <name>Zn(2+)</name>
        <dbReference type="ChEBI" id="CHEBI:29105"/>
    </ligand>
</feature>
<evidence type="ECO:0000256" key="12">
    <source>
        <dbReference type="ARBA" id="ARBA00022801"/>
    </source>
</evidence>
<dbReference type="GO" id="GO:0008270">
    <property type="term" value="F:zinc ion binding"/>
    <property type="evidence" value="ECO:0007669"/>
    <property type="project" value="UniProtKB-KW"/>
</dbReference>
<dbReference type="GO" id="GO:0006508">
    <property type="term" value="P:proteolysis"/>
    <property type="evidence" value="ECO:0007669"/>
    <property type="project" value="UniProtKB-KW"/>
</dbReference>
<sequence length="854" mass="96018">MQRAALFRGGDAQMAAGDLGELLVPYMPTIRVPKSGDRVYKTECAFSYDSPDSEGGLYVCMNTFLGFGREHIERHYRKTGQCVYLHLKRHVVEKVPGASGGALPKRRNAKLFLDLEISSDLNSDDFEYEDEAKLVIFPDHYEISLPNIEELPALVSECVEVIIGIVSCFCFYQDELAPALHVLLFLPVLCGSGWKCSKCDLRENLWLNLTDGSVLCGRWFFDGSGGNGHAMEHYKDTGYPLAVKLGTITPDGADVYSFDEEEPVLDPHIAKHLAHFGIDMLQMQVTENGLRDNDIKPRVSEWEVIQEAGVKLKPMYGPGYTGMKNLGNSCYLNAVMQAIFSIPEFQRAYVGNLPRIFDYSPLDPTQDFNTQMAKLGHGLLSGQYSKPPMKSELIEQVMKEEHKPQHNGISPRMFKAFISKGHPEFSSNRQQDAQEFFLHLINLVERNPVGSENPSDVFRFLVEERTQCCQSRKVRYTERVDYIMQLPVAMEAATNKDELIAYELKRREAEAARRPLPELVRAKIPFTACLQAFSEPSNVEDFWSSALQAKSAGVKTSRFASFPEYLVVQIKKFTFGLDWIPKKLDVSIDMPDFLDISHLRARGLQPGEEELPDIAPPIVIPDDPKVRLLYFRRSFLVALDIDESSVMQLAEMGFPLEACRKAVYYTGNLGAEVAFNWIIAHMEEPDFAEPLVIPAFGEVASSGAAALGAVGLDNQPPEEMVAIIISMGFQRNLAIQALKATNNNLERALEWIFSHPDPEEESDPALDTMDMENHANANILAETGSEGPRIKDGPGRYELFGFISHMGTSTMSGHYVCHLRKEGRWVIYNDLRVCASERPPKDLGYIYFYHRIPS</sequence>
<dbReference type="PROSITE" id="PS50030">
    <property type="entry name" value="UBA"/>
    <property type="match status" value="2"/>
</dbReference>
<dbReference type="SMART" id="SM00290">
    <property type="entry name" value="ZnF_UBP"/>
    <property type="match status" value="1"/>
</dbReference>
<keyword evidence="14 19" id="KW-0862">Zinc</keyword>
<dbReference type="PROSITE" id="PS50271">
    <property type="entry name" value="ZF_UBP"/>
    <property type="match status" value="1"/>
</dbReference>
<evidence type="ECO:0000259" key="23">
    <source>
        <dbReference type="PROSITE" id="PS50235"/>
    </source>
</evidence>
<dbReference type="CDD" id="cd02658">
    <property type="entry name" value="Peptidase_C19B"/>
    <property type="match status" value="1"/>
</dbReference>
<dbReference type="InterPro" id="IPR028889">
    <property type="entry name" value="USP"/>
</dbReference>
<feature type="domain" description="UBP-type" evidence="24">
    <location>
        <begin position="168"/>
        <end position="280"/>
    </location>
</feature>
<evidence type="ECO:0000256" key="3">
    <source>
        <dbReference type="ARBA" id="ARBA00009085"/>
    </source>
</evidence>
<evidence type="ECO:0000259" key="24">
    <source>
        <dbReference type="PROSITE" id="PS50271"/>
    </source>
</evidence>
<dbReference type="PANTHER" id="PTHR21646:SF105">
    <property type="entry name" value="UBIQUITIN CARBOXYL-TERMINAL HYDROLASE 13"/>
    <property type="match status" value="1"/>
</dbReference>
<feature type="domain" description="UBA" evidence="22">
    <location>
        <begin position="640"/>
        <end position="681"/>
    </location>
</feature>
<dbReference type="InterPro" id="IPR016652">
    <property type="entry name" value="Ubiquitinyl_hydrolase"/>
</dbReference>
<protein>
    <recommendedName>
        <fullName evidence="21">Ubiquitin carboxyl-terminal hydrolase</fullName>
        <ecNumber evidence="21">3.4.19.12</ecNumber>
    </recommendedName>
</protein>
<organism evidence="25 26">
    <name type="scientific">Hirundo rustica</name>
    <name type="common">Barn swallow</name>
    <dbReference type="NCBI Taxonomy" id="43150"/>
    <lineage>
        <taxon>Eukaryota</taxon>
        <taxon>Metazoa</taxon>
        <taxon>Chordata</taxon>
        <taxon>Craniata</taxon>
        <taxon>Vertebrata</taxon>
        <taxon>Euteleostomi</taxon>
        <taxon>Archelosauria</taxon>
        <taxon>Archosauria</taxon>
        <taxon>Dinosauria</taxon>
        <taxon>Saurischia</taxon>
        <taxon>Theropoda</taxon>
        <taxon>Coelurosauria</taxon>
        <taxon>Aves</taxon>
        <taxon>Neognathae</taxon>
        <taxon>Neoaves</taxon>
        <taxon>Telluraves</taxon>
        <taxon>Australaves</taxon>
        <taxon>Passeriformes</taxon>
        <taxon>Sylvioidea</taxon>
        <taxon>Hirundinidae</taxon>
        <taxon>Hirundo</taxon>
    </lineage>
</organism>
<reference evidence="25 26" key="1">
    <citation type="submission" date="2019-09" db="EMBL/GenBank/DDBJ databases">
        <title>Bird 10,000 Genomes (B10K) Project - Family phase.</title>
        <authorList>
            <person name="Zhang G."/>
        </authorList>
    </citation>
    <scope>NUCLEOTIDE SEQUENCE [LARGE SCALE GENOMIC DNA]</scope>
    <source>
        <strain evidence="25">B10K-DU-001-67</strain>
        <tissue evidence="25">Muscle</tissue>
    </source>
</reference>
<dbReference type="GO" id="GO:0016579">
    <property type="term" value="P:protein deubiquitination"/>
    <property type="evidence" value="ECO:0007669"/>
    <property type="project" value="InterPro"/>
</dbReference>
<dbReference type="CDD" id="cd14384">
    <property type="entry name" value="UBA1_UBP13"/>
    <property type="match status" value="1"/>
</dbReference>
<keyword evidence="10 20" id="KW-0863">Zinc-finger</keyword>
<evidence type="ECO:0000256" key="4">
    <source>
        <dbReference type="ARBA" id="ARBA00022490"/>
    </source>
</evidence>
<dbReference type="FunFam" id="1.10.8.10:FF:000016">
    <property type="entry name" value="Ubiquitin carboxyl-terminal hydrolase"/>
    <property type="match status" value="1"/>
</dbReference>
<dbReference type="PIRSF" id="PIRSF016308">
    <property type="entry name" value="UBP"/>
    <property type="match status" value="1"/>
</dbReference>
<feature type="active site" description="Nucleophile" evidence="18">
    <location>
        <position position="330"/>
    </location>
</feature>
<dbReference type="SMART" id="SM00165">
    <property type="entry name" value="UBA"/>
    <property type="match status" value="2"/>
</dbReference>